<protein>
    <submittedName>
        <fullName evidence="2">Uncharacterized protein</fullName>
    </submittedName>
</protein>
<organism evidence="2">
    <name type="scientific">Pseudomonas phage RVTF4</name>
    <dbReference type="NCBI Taxonomy" id="3236931"/>
    <lineage>
        <taxon>Viruses</taxon>
    </lineage>
</organism>
<evidence type="ECO:0000313" key="2">
    <source>
        <dbReference type="EMBL" id="XDJ14598.1"/>
    </source>
</evidence>
<sequence length="160" mass="18039">MNSSYVHLICSAFPTWQSYLPTGRNYIEEIPMAARIELIASQAKILVSAAQLAECHHTGNKTKKPVPNHLAMLSRLIQEGCNRNDKKAWKEAAKADGLWSGTPEWSNGEKSDAIKDKRKWIDFREALSVYLKAEHAKIRKAQEQAEHDARDETQAIPSLV</sequence>
<reference evidence="2" key="1">
    <citation type="submission" date="2024-07" db="EMBL/GenBank/DDBJ databases">
        <authorList>
            <person name="Bringhurst R.M."/>
            <person name="Homer T.E."/>
        </authorList>
    </citation>
    <scope>NUCLEOTIDE SEQUENCE</scope>
</reference>
<name>A0AB39CCI7_9VIRU</name>
<dbReference type="EMBL" id="PQ015378">
    <property type="protein sequence ID" value="XDJ14598.1"/>
    <property type="molecule type" value="Genomic_DNA"/>
</dbReference>
<proteinExistence type="predicted"/>
<evidence type="ECO:0000256" key="1">
    <source>
        <dbReference type="SAM" id="MobiDB-lite"/>
    </source>
</evidence>
<accession>A0AB39CCI7</accession>
<feature type="compositionally biased region" description="Basic and acidic residues" evidence="1">
    <location>
        <begin position="141"/>
        <end position="153"/>
    </location>
</feature>
<feature type="region of interest" description="Disordered" evidence="1">
    <location>
        <begin position="141"/>
        <end position="160"/>
    </location>
</feature>